<dbReference type="OrthoDB" id="4829434at2"/>
<evidence type="ECO:0008006" key="8">
    <source>
        <dbReference type="Google" id="ProtNLM"/>
    </source>
</evidence>
<proteinExistence type="predicted"/>
<keyword evidence="1" id="KW-0597">Phosphoprotein</keyword>
<dbReference type="EMBL" id="PUGF01000010">
    <property type="protein sequence ID" value="PRC92894.1"/>
    <property type="molecule type" value="Genomic_DNA"/>
</dbReference>
<reference evidence="6 7" key="1">
    <citation type="submission" date="2018-02" db="EMBL/GenBank/DDBJ databases">
        <title>Solimicrobium silvestre gen. nov., sp. nov., isolated from alpine forest soil.</title>
        <authorList>
            <person name="Margesin R."/>
            <person name="Albuquerque L."/>
            <person name="Zhang D.-C."/>
            <person name="Froufe H.J.C."/>
            <person name="Severino R."/>
            <person name="Roxo I."/>
            <person name="Egas C."/>
            <person name="Da Costa M.S."/>
        </authorList>
    </citation>
    <scope>NUCLEOTIDE SEQUENCE [LARGE SCALE GENOMIC DNA]</scope>
    <source>
        <strain evidence="6 7">S20-91</strain>
    </source>
</reference>
<dbReference type="AlphaFoldDB" id="A0A2S9GYU2"/>
<evidence type="ECO:0000256" key="4">
    <source>
        <dbReference type="ARBA" id="ARBA00022741"/>
    </source>
</evidence>
<evidence type="ECO:0000256" key="5">
    <source>
        <dbReference type="ARBA" id="ARBA00022801"/>
    </source>
</evidence>
<dbReference type="GO" id="GO:0000166">
    <property type="term" value="F:nucleotide binding"/>
    <property type="evidence" value="ECO:0007669"/>
    <property type="project" value="UniProtKB-KW"/>
</dbReference>
<comment type="caution">
    <text evidence="6">The sequence shown here is derived from an EMBL/GenBank/DDBJ whole genome shotgun (WGS) entry which is preliminary data.</text>
</comment>
<dbReference type="GO" id="GO:0016787">
    <property type="term" value="F:hydrolase activity"/>
    <property type="evidence" value="ECO:0007669"/>
    <property type="project" value="UniProtKB-KW"/>
</dbReference>
<accession>A0A2S9GYU2</accession>
<evidence type="ECO:0000313" key="6">
    <source>
        <dbReference type="EMBL" id="PRC92894.1"/>
    </source>
</evidence>
<evidence type="ECO:0000313" key="7">
    <source>
        <dbReference type="Proteomes" id="UP000237839"/>
    </source>
</evidence>
<dbReference type="InterPro" id="IPR051813">
    <property type="entry name" value="HepT_RNase_toxin"/>
</dbReference>
<gene>
    <name evidence="6" type="ORF">S2091_2311</name>
</gene>
<evidence type="ECO:0000256" key="1">
    <source>
        <dbReference type="ARBA" id="ARBA00022553"/>
    </source>
</evidence>
<dbReference type="Pfam" id="PF01934">
    <property type="entry name" value="HepT-like"/>
    <property type="match status" value="1"/>
</dbReference>
<dbReference type="PANTHER" id="PTHR34139">
    <property type="entry name" value="UPF0331 PROTEIN MJ0127"/>
    <property type="match status" value="1"/>
</dbReference>
<keyword evidence="4" id="KW-0547">Nucleotide-binding</keyword>
<keyword evidence="3" id="KW-0540">Nuclease</keyword>
<name>A0A2S9GYU2_9BURK</name>
<dbReference type="Proteomes" id="UP000237839">
    <property type="component" value="Unassembled WGS sequence"/>
</dbReference>
<protein>
    <recommendedName>
        <fullName evidence="8">DUF86 domain-containing protein</fullName>
    </recommendedName>
</protein>
<keyword evidence="2" id="KW-1277">Toxin-antitoxin system</keyword>
<evidence type="ECO:0000256" key="2">
    <source>
        <dbReference type="ARBA" id="ARBA00022649"/>
    </source>
</evidence>
<organism evidence="6 7">
    <name type="scientific">Solimicrobium silvestre</name>
    <dbReference type="NCBI Taxonomy" id="2099400"/>
    <lineage>
        <taxon>Bacteria</taxon>
        <taxon>Pseudomonadati</taxon>
        <taxon>Pseudomonadota</taxon>
        <taxon>Betaproteobacteria</taxon>
        <taxon>Burkholderiales</taxon>
        <taxon>Oxalobacteraceae</taxon>
        <taxon>Solimicrobium</taxon>
    </lineage>
</organism>
<dbReference type="SUPFAM" id="SSF81593">
    <property type="entry name" value="Nucleotidyltransferase substrate binding subunit/domain"/>
    <property type="match status" value="1"/>
</dbReference>
<sequence>MSKNELRVPDYLGHIQQAIERIHRYIEDLDEVVFLNNEMIQDAVIRNIEIVGEASNNIVKFAPDFAALHSEIPWSVIYAMRNRVAHAYHKVDLELVWNMIQNDLPVLHQQIVTLLNNLDHPHH</sequence>
<dbReference type="RefSeq" id="WP_105531966.1">
    <property type="nucleotide sequence ID" value="NZ_PUGF01000010.1"/>
</dbReference>
<dbReference type="GO" id="GO:0004540">
    <property type="term" value="F:RNA nuclease activity"/>
    <property type="evidence" value="ECO:0007669"/>
    <property type="project" value="InterPro"/>
</dbReference>
<keyword evidence="7" id="KW-1185">Reference proteome</keyword>
<dbReference type="PANTHER" id="PTHR34139:SF1">
    <property type="entry name" value="RNASE MJ1380-RELATED"/>
    <property type="match status" value="1"/>
</dbReference>
<dbReference type="InterPro" id="IPR008201">
    <property type="entry name" value="HepT-like"/>
</dbReference>
<evidence type="ECO:0000256" key="3">
    <source>
        <dbReference type="ARBA" id="ARBA00022722"/>
    </source>
</evidence>
<dbReference type="GO" id="GO:0110001">
    <property type="term" value="C:toxin-antitoxin complex"/>
    <property type="evidence" value="ECO:0007669"/>
    <property type="project" value="InterPro"/>
</dbReference>
<keyword evidence="5" id="KW-0378">Hydrolase</keyword>